<dbReference type="Pfam" id="PF17863">
    <property type="entry name" value="AAA_lid_2"/>
    <property type="match status" value="1"/>
</dbReference>
<dbReference type="PANTHER" id="PTHR42759:SF1">
    <property type="entry name" value="MAGNESIUM-CHELATASE SUBUNIT CHLD"/>
    <property type="match status" value="1"/>
</dbReference>
<evidence type="ECO:0000259" key="4">
    <source>
        <dbReference type="Pfam" id="PF17863"/>
    </source>
</evidence>
<keyword evidence="2" id="KW-0067">ATP-binding</keyword>
<dbReference type="InterPro" id="IPR050764">
    <property type="entry name" value="CbbQ/NirQ/NorQ/GpvN"/>
</dbReference>
<keyword evidence="1" id="KW-0547">Nucleotide-binding</keyword>
<dbReference type="Gene3D" id="3.40.50.300">
    <property type="entry name" value="P-loop containing nucleotide triphosphate hydrolases"/>
    <property type="match status" value="1"/>
</dbReference>
<organism evidence="5">
    <name type="scientific">hydrothermal vent metagenome</name>
    <dbReference type="NCBI Taxonomy" id="652676"/>
    <lineage>
        <taxon>unclassified sequences</taxon>
        <taxon>metagenomes</taxon>
        <taxon>ecological metagenomes</taxon>
    </lineage>
</organism>
<dbReference type="Gene3D" id="1.10.8.80">
    <property type="entry name" value="Magnesium chelatase subunit I, C-Terminal domain"/>
    <property type="match status" value="1"/>
</dbReference>
<feature type="domain" description="ATPase AAA-3" evidence="3">
    <location>
        <begin position="47"/>
        <end position="177"/>
    </location>
</feature>
<dbReference type="PANTHER" id="PTHR42759">
    <property type="entry name" value="MOXR FAMILY PROTEIN"/>
    <property type="match status" value="1"/>
</dbReference>
<dbReference type="GO" id="GO:0005524">
    <property type="term" value="F:ATP binding"/>
    <property type="evidence" value="ECO:0007669"/>
    <property type="project" value="UniProtKB-KW"/>
</dbReference>
<dbReference type="InterPro" id="IPR041628">
    <property type="entry name" value="ChlI/MoxR_AAA_lid"/>
</dbReference>
<dbReference type="GO" id="GO:0016887">
    <property type="term" value="F:ATP hydrolysis activity"/>
    <property type="evidence" value="ECO:0007669"/>
    <property type="project" value="InterPro"/>
</dbReference>
<gene>
    <name evidence="5" type="ORF">MNBD_GAMMA04-2149</name>
</gene>
<dbReference type="InterPro" id="IPR027417">
    <property type="entry name" value="P-loop_NTPase"/>
</dbReference>
<evidence type="ECO:0000256" key="1">
    <source>
        <dbReference type="ARBA" id="ARBA00022741"/>
    </source>
</evidence>
<dbReference type="SUPFAM" id="SSF52540">
    <property type="entry name" value="P-loop containing nucleoside triphosphate hydrolases"/>
    <property type="match status" value="1"/>
</dbReference>
<evidence type="ECO:0000256" key="2">
    <source>
        <dbReference type="ARBA" id="ARBA00022840"/>
    </source>
</evidence>
<evidence type="ECO:0000313" key="5">
    <source>
        <dbReference type="EMBL" id="VAW44149.1"/>
    </source>
</evidence>
<protein>
    <submittedName>
        <fullName evidence="5">MoxR-like ATPase in aerotolerance operon</fullName>
    </submittedName>
</protein>
<proteinExistence type="predicted"/>
<feature type="domain" description="ChlI/MoxR AAA lid" evidence="4">
    <location>
        <begin position="256"/>
        <end position="322"/>
    </location>
</feature>
<dbReference type="InterPro" id="IPR011703">
    <property type="entry name" value="ATPase_AAA-3"/>
</dbReference>
<dbReference type="AlphaFoldDB" id="A0A3B0W4D9"/>
<dbReference type="EMBL" id="UOFB01000024">
    <property type="protein sequence ID" value="VAW44149.1"/>
    <property type="molecule type" value="Genomic_DNA"/>
</dbReference>
<dbReference type="Pfam" id="PF07726">
    <property type="entry name" value="AAA_3"/>
    <property type="match status" value="1"/>
</dbReference>
<dbReference type="PIRSF" id="PIRSF002849">
    <property type="entry name" value="AAA_ATPase_chaperone_MoxR_prd"/>
    <property type="match status" value="1"/>
</dbReference>
<reference evidence="5" key="1">
    <citation type="submission" date="2018-06" db="EMBL/GenBank/DDBJ databases">
        <authorList>
            <person name="Zhirakovskaya E."/>
        </authorList>
    </citation>
    <scope>NUCLEOTIDE SEQUENCE</scope>
</reference>
<accession>A0A3B0W4D9</accession>
<sequence length="329" mass="36582">MSDTLPNASKNALVQRFQTLQTHINQHIIGQPHLTQRLLMTLLSGGHLLVEGPPGLAKTKAIKVLSGLLEGQFHRIQFTPDLLPSDITGTDIYRPETGEFEFQAGPIFNNLVLADEINRAPAKVQAALLEAMGEGQVSVGKRTLPMEKFFMVMATQNPLEQEGTYPLPEAQLDRFMMHVNIDYPNAESERQILDLVENEARAILPPLFEPLTQTDLFAARQAILDIHMADEIKTYIVELVIATREPQKYSSDLANLIAVGVSPRATIALSRCARAHAWLQGKDFVSPDDIQAVVHDVFRHRLLLSFEAEAQNITPDQVINQIISFVPSV</sequence>
<name>A0A3B0W4D9_9ZZZZ</name>
<evidence type="ECO:0000259" key="3">
    <source>
        <dbReference type="Pfam" id="PF07726"/>
    </source>
</evidence>
<dbReference type="FunFam" id="3.40.50.300:FF:000640">
    <property type="entry name" value="MoxR family ATPase"/>
    <property type="match status" value="1"/>
</dbReference>